<evidence type="ECO:0000256" key="5">
    <source>
        <dbReference type="SAM" id="MobiDB-lite"/>
    </source>
</evidence>
<feature type="non-terminal residue" evidence="8">
    <location>
        <position position="185"/>
    </location>
</feature>
<protein>
    <submittedName>
        <fullName evidence="8">Uncharacterized protein LOC106474684</fullName>
    </submittedName>
</protein>
<keyword evidence="3 6" id="KW-1133">Transmembrane helix</keyword>
<dbReference type="SUPFAM" id="SSF81324">
    <property type="entry name" value="Voltage-gated potassium channels"/>
    <property type="match status" value="1"/>
</dbReference>
<keyword evidence="2 6" id="KW-0812">Transmembrane</keyword>
<evidence type="ECO:0000256" key="3">
    <source>
        <dbReference type="ARBA" id="ARBA00022989"/>
    </source>
</evidence>
<keyword evidence="7" id="KW-1185">Reference proteome</keyword>
<evidence type="ECO:0000256" key="1">
    <source>
        <dbReference type="ARBA" id="ARBA00004141"/>
    </source>
</evidence>
<feature type="transmembrane region" description="Helical" evidence="6">
    <location>
        <begin position="79"/>
        <end position="103"/>
    </location>
</feature>
<dbReference type="Gene3D" id="1.10.287.70">
    <property type="match status" value="1"/>
</dbReference>
<sequence>MAATPYPTMPRPERSDSGSGVKPRLYRQPSNLSNFSWSGRQRAPKVWVLNPMHIVTLTDRKESKIIWYFEKIKAISEKWFTHVLLLLFMLGYAALGALLFQWIERPVEDQEKESIGKVRKLVIEDLWSKQNETAEIWRALAIRRLTEYEAQVSQSYNSGIKTDSELRQWTFWGSMFFCGTIFTTI</sequence>
<dbReference type="Proteomes" id="UP000694941">
    <property type="component" value="Unplaced"/>
</dbReference>
<evidence type="ECO:0000256" key="4">
    <source>
        <dbReference type="ARBA" id="ARBA00023136"/>
    </source>
</evidence>
<proteinExistence type="predicted"/>
<comment type="subcellular location">
    <subcellularLocation>
        <location evidence="1">Membrane</location>
        <topology evidence="1">Multi-pass membrane protein</topology>
    </subcellularLocation>
</comment>
<accession>A0ABM1BY09</accession>
<evidence type="ECO:0000313" key="7">
    <source>
        <dbReference type="Proteomes" id="UP000694941"/>
    </source>
</evidence>
<name>A0ABM1BY09_LIMPO</name>
<reference evidence="8" key="1">
    <citation type="submission" date="2025-08" db="UniProtKB">
        <authorList>
            <consortium name="RefSeq"/>
        </authorList>
    </citation>
    <scope>IDENTIFICATION</scope>
    <source>
        <tissue evidence="8">Muscle</tissue>
    </source>
</reference>
<dbReference type="PANTHER" id="PTHR11003">
    <property type="entry name" value="POTASSIUM CHANNEL, SUBFAMILY K"/>
    <property type="match status" value="1"/>
</dbReference>
<dbReference type="GeneID" id="106474684"/>
<dbReference type="RefSeq" id="XP_013790829.1">
    <property type="nucleotide sequence ID" value="XM_013935375.2"/>
</dbReference>
<evidence type="ECO:0000256" key="6">
    <source>
        <dbReference type="SAM" id="Phobius"/>
    </source>
</evidence>
<dbReference type="PANTHER" id="PTHR11003:SF335">
    <property type="entry name" value="POTASSIUM CHANNEL DOMAIN-CONTAINING PROTEIN"/>
    <property type="match status" value="1"/>
</dbReference>
<organism evidence="7 8">
    <name type="scientific">Limulus polyphemus</name>
    <name type="common">Atlantic horseshoe crab</name>
    <dbReference type="NCBI Taxonomy" id="6850"/>
    <lineage>
        <taxon>Eukaryota</taxon>
        <taxon>Metazoa</taxon>
        <taxon>Ecdysozoa</taxon>
        <taxon>Arthropoda</taxon>
        <taxon>Chelicerata</taxon>
        <taxon>Merostomata</taxon>
        <taxon>Xiphosura</taxon>
        <taxon>Limulidae</taxon>
        <taxon>Limulus</taxon>
    </lineage>
</organism>
<keyword evidence="4 6" id="KW-0472">Membrane</keyword>
<evidence type="ECO:0000313" key="8">
    <source>
        <dbReference type="RefSeq" id="XP_013790829.1"/>
    </source>
</evidence>
<dbReference type="InterPro" id="IPR003280">
    <property type="entry name" value="2pore_dom_K_chnl"/>
</dbReference>
<feature type="region of interest" description="Disordered" evidence="5">
    <location>
        <begin position="1"/>
        <end position="27"/>
    </location>
</feature>
<gene>
    <name evidence="8" type="primary">LOC106474684</name>
</gene>
<evidence type="ECO:0000256" key="2">
    <source>
        <dbReference type="ARBA" id="ARBA00022692"/>
    </source>
</evidence>